<dbReference type="OMA" id="RWLETSC"/>
<accession>A0A2K5KGW9</accession>
<organism evidence="2 3">
    <name type="scientific">Colobus angolensis palliatus</name>
    <name type="common">Peters' Angolan colobus</name>
    <dbReference type="NCBI Taxonomy" id="336983"/>
    <lineage>
        <taxon>Eukaryota</taxon>
        <taxon>Metazoa</taxon>
        <taxon>Chordata</taxon>
        <taxon>Craniata</taxon>
        <taxon>Vertebrata</taxon>
        <taxon>Euteleostomi</taxon>
        <taxon>Mammalia</taxon>
        <taxon>Eutheria</taxon>
        <taxon>Euarchontoglires</taxon>
        <taxon>Primates</taxon>
        <taxon>Haplorrhini</taxon>
        <taxon>Catarrhini</taxon>
        <taxon>Cercopithecidae</taxon>
        <taxon>Colobinae</taxon>
        <taxon>Colobus</taxon>
    </lineage>
</organism>
<evidence type="ECO:0000313" key="3">
    <source>
        <dbReference type="Proteomes" id="UP000233080"/>
    </source>
</evidence>
<sequence>MRWTRWGPTSQAAQTAGVSPDGAPWPRWLETSCCVSSACKIQEPRLSLRTTWPWPWRGMGRVCDHPGGYPRPLLLLGDKGAKSHAAARQPHVPDDGSQASPSHRCSWAASLVTWTSHPRGTCSRQPPRLRGHGRHWGSSAGDGVTGEAQPQHRGPVATGSRSTPPAGAGPVAAGSRSTPPAGAGPVAAGSRSTPPVGAEP</sequence>
<proteinExistence type="predicted"/>
<feature type="region of interest" description="Disordered" evidence="1">
    <location>
        <begin position="1"/>
        <end position="23"/>
    </location>
</feature>
<dbReference type="Ensembl" id="ENSCANT00000063607.1">
    <property type="protein sequence ID" value="ENSCANP00000040342.1"/>
    <property type="gene ID" value="ENSCANG00000043860.1"/>
</dbReference>
<dbReference type="Proteomes" id="UP000233080">
    <property type="component" value="Unassembled WGS sequence"/>
</dbReference>
<name>A0A2K5KGW9_COLAP</name>
<evidence type="ECO:0000313" key="2">
    <source>
        <dbReference type="Ensembl" id="ENSCANP00000040342.1"/>
    </source>
</evidence>
<evidence type="ECO:0000256" key="1">
    <source>
        <dbReference type="SAM" id="MobiDB-lite"/>
    </source>
</evidence>
<protein>
    <submittedName>
        <fullName evidence="2">Uncharacterized protein</fullName>
    </submittedName>
</protein>
<dbReference type="AlphaFoldDB" id="A0A2K5KGW9"/>
<feature type="compositionally biased region" description="Polar residues" evidence="1">
    <location>
        <begin position="7"/>
        <end position="17"/>
    </location>
</feature>
<reference evidence="2" key="2">
    <citation type="submission" date="2025-09" db="UniProtKB">
        <authorList>
            <consortium name="Ensembl"/>
        </authorList>
    </citation>
    <scope>IDENTIFICATION</scope>
</reference>
<feature type="region of interest" description="Disordered" evidence="1">
    <location>
        <begin position="80"/>
        <end position="104"/>
    </location>
</feature>
<feature type="region of interest" description="Disordered" evidence="1">
    <location>
        <begin position="117"/>
        <end position="200"/>
    </location>
</feature>
<feature type="compositionally biased region" description="Low complexity" evidence="1">
    <location>
        <begin position="164"/>
        <end position="189"/>
    </location>
</feature>
<reference evidence="2" key="1">
    <citation type="submission" date="2025-08" db="UniProtKB">
        <authorList>
            <consortium name="Ensembl"/>
        </authorList>
    </citation>
    <scope>IDENTIFICATION</scope>
</reference>
<keyword evidence="3" id="KW-1185">Reference proteome</keyword>